<evidence type="ECO:0000256" key="7">
    <source>
        <dbReference type="ARBA" id="ARBA00022795"/>
    </source>
</evidence>
<keyword evidence="11" id="KW-0282">Flagellum</keyword>
<evidence type="ECO:0000256" key="2">
    <source>
        <dbReference type="ARBA" id="ARBA00004496"/>
    </source>
</evidence>
<dbReference type="PANTHER" id="PTHR34982:SF1">
    <property type="entry name" value="FLAGELLAR ASSEMBLY PROTEIN FLIH"/>
    <property type="match status" value="1"/>
</dbReference>
<comment type="function">
    <text evidence="1">Needed for flagellar regrowth and assembly.</text>
</comment>
<keyword evidence="11" id="KW-0969">Cilium</keyword>
<dbReference type="PANTHER" id="PTHR34982">
    <property type="entry name" value="YOP PROTEINS TRANSLOCATION PROTEIN L"/>
    <property type="match status" value="1"/>
</dbReference>
<keyword evidence="11" id="KW-0966">Cell projection</keyword>
<dbReference type="InterPro" id="IPR051472">
    <property type="entry name" value="T3SS_Stator/FliH"/>
</dbReference>
<proteinExistence type="inferred from homology"/>
<dbReference type="Proteomes" id="UP000604737">
    <property type="component" value="Unassembled WGS sequence"/>
</dbReference>
<comment type="caution">
    <text evidence="11">The sequence shown here is derived from an EMBL/GenBank/DDBJ whole genome shotgun (WGS) entry which is preliminary data.</text>
</comment>
<evidence type="ECO:0000256" key="9">
    <source>
        <dbReference type="ARBA" id="ARBA00023225"/>
    </source>
</evidence>
<keyword evidence="6" id="KW-0963">Cytoplasm</keyword>
<evidence type="ECO:0000256" key="6">
    <source>
        <dbReference type="ARBA" id="ARBA00022490"/>
    </source>
</evidence>
<dbReference type="InterPro" id="IPR018035">
    <property type="entry name" value="Flagellar_FliH/T3SS_HrpE"/>
</dbReference>
<name>A0ABQ3GZS4_9NEIS</name>
<keyword evidence="5" id="KW-0813">Transport</keyword>
<keyword evidence="7" id="KW-1005">Bacterial flagellum biogenesis</keyword>
<keyword evidence="8" id="KW-0653">Protein transport</keyword>
<evidence type="ECO:0000256" key="4">
    <source>
        <dbReference type="ARBA" id="ARBA00016507"/>
    </source>
</evidence>
<evidence type="ECO:0000313" key="11">
    <source>
        <dbReference type="EMBL" id="GHD63339.1"/>
    </source>
</evidence>
<organism evidence="11 12">
    <name type="scientific">Jeongeupia chitinilytica</name>
    <dbReference type="NCBI Taxonomy" id="1041641"/>
    <lineage>
        <taxon>Bacteria</taxon>
        <taxon>Pseudomonadati</taxon>
        <taxon>Pseudomonadota</taxon>
        <taxon>Betaproteobacteria</taxon>
        <taxon>Neisseriales</taxon>
        <taxon>Chitinibacteraceae</taxon>
        <taxon>Jeongeupia</taxon>
    </lineage>
</organism>
<evidence type="ECO:0000256" key="3">
    <source>
        <dbReference type="ARBA" id="ARBA00006602"/>
    </source>
</evidence>
<protein>
    <recommendedName>
        <fullName evidence="4">Flagellar assembly protein FliH</fullName>
    </recommendedName>
</protein>
<dbReference type="InterPro" id="IPR000563">
    <property type="entry name" value="Flag_FliH"/>
</dbReference>
<sequence>MKACRPYRFPPLSQKAGALVRQGDAAQVQASLAEGFQQGMDTGYREGFESGLGNGRAEGFVQGRADGLVQGVTEARQEMQARFDVLTRPLDTALTEVRALQADYQAALRKEVVDLVAKVARQVIRCELALQPVQLLALVDETLASMPPAPNGVEVYLNPEECQRIRELAPERAQQWSLIPDARLEPGECRVKAGGQEADAGCRQRLDAFMEQVTSQLLGVPDTSE</sequence>
<accession>A0ABQ3GZS4</accession>
<comment type="similarity">
    <text evidence="3">Belongs to the FliH family.</text>
</comment>
<dbReference type="Pfam" id="PF02108">
    <property type="entry name" value="FliH"/>
    <property type="match status" value="1"/>
</dbReference>
<gene>
    <name evidence="11" type="primary">fliH</name>
    <name evidence="11" type="ORF">GCM10007350_20540</name>
</gene>
<keyword evidence="12" id="KW-1185">Reference proteome</keyword>
<feature type="domain" description="Flagellar assembly protein FliH/Type III secretion system HrpE" evidence="10">
    <location>
        <begin position="88"/>
        <end position="207"/>
    </location>
</feature>
<evidence type="ECO:0000313" key="12">
    <source>
        <dbReference type="Proteomes" id="UP000604737"/>
    </source>
</evidence>
<evidence type="ECO:0000256" key="1">
    <source>
        <dbReference type="ARBA" id="ARBA00003041"/>
    </source>
</evidence>
<evidence type="ECO:0000259" key="10">
    <source>
        <dbReference type="Pfam" id="PF02108"/>
    </source>
</evidence>
<dbReference type="PRINTS" id="PR01003">
    <property type="entry name" value="FLGFLIH"/>
</dbReference>
<comment type="subcellular location">
    <subcellularLocation>
        <location evidence="2">Cytoplasm</location>
    </subcellularLocation>
</comment>
<evidence type="ECO:0000256" key="5">
    <source>
        <dbReference type="ARBA" id="ARBA00022448"/>
    </source>
</evidence>
<dbReference type="NCBIfam" id="NF009925">
    <property type="entry name" value="PRK13386.1"/>
    <property type="match status" value="1"/>
</dbReference>
<reference evidence="12" key="1">
    <citation type="journal article" date="2019" name="Int. J. Syst. Evol. Microbiol.">
        <title>The Global Catalogue of Microorganisms (GCM) 10K type strain sequencing project: providing services to taxonomists for standard genome sequencing and annotation.</title>
        <authorList>
            <consortium name="The Broad Institute Genomics Platform"/>
            <consortium name="The Broad Institute Genome Sequencing Center for Infectious Disease"/>
            <person name="Wu L."/>
            <person name="Ma J."/>
        </authorList>
    </citation>
    <scope>NUCLEOTIDE SEQUENCE [LARGE SCALE GENOMIC DNA]</scope>
    <source>
        <strain evidence="12">KCTC 23701</strain>
    </source>
</reference>
<keyword evidence="9" id="KW-1006">Bacterial flagellum protein export</keyword>
<dbReference type="EMBL" id="BMYO01000005">
    <property type="protein sequence ID" value="GHD63339.1"/>
    <property type="molecule type" value="Genomic_DNA"/>
</dbReference>
<evidence type="ECO:0000256" key="8">
    <source>
        <dbReference type="ARBA" id="ARBA00022927"/>
    </source>
</evidence>
<dbReference type="RefSeq" id="WP_189460469.1">
    <property type="nucleotide sequence ID" value="NZ_BMYO01000005.1"/>
</dbReference>